<dbReference type="AlphaFoldDB" id="A0A7I4FBL7"/>
<feature type="compositionally biased region" description="Polar residues" evidence="5">
    <location>
        <begin position="99"/>
        <end position="108"/>
    </location>
</feature>
<comment type="subcellular location">
    <subcellularLocation>
        <location evidence="1">Membrane</location>
        <topology evidence="1">Multi-pass membrane protein</topology>
    </subcellularLocation>
</comment>
<dbReference type="FunCoup" id="A0A7I4FBL7">
    <property type="interactions" value="2589"/>
</dbReference>
<name>A0A7I4FBL7_PHYPA</name>
<evidence type="ECO:0000256" key="4">
    <source>
        <dbReference type="ARBA" id="ARBA00023136"/>
    </source>
</evidence>
<organism evidence="6 7">
    <name type="scientific">Physcomitrium patens</name>
    <name type="common">Spreading-leaved earth moss</name>
    <name type="synonym">Physcomitrella patens</name>
    <dbReference type="NCBI Taxonomy" id="3218"/>
    <lineage>
        <taxon>Eukaryota</taxon>
        <taxon>Viridiplantae</taxon>
        <taxon>Streptophyta</taxon>
        <taxon>Embryophyta</taxon>
        <taxon>Bryophyta</taxon>
        <taxon>Bryophytina</taxon>
        <taxon>Bryopsida</taxon>
        <taxon>Funariidae</taxon>
        <taxon>Funariales</taxon>
        <taxon>Funariaceae</taxon>
        <taxon>Physcomitrium</taxon>
    </lineage>
</organism>
<sequence>MVAMATVTKPLAGAAVVPVARSVTLSAQARKSSQLWVASRRCLRRFRAVVNVESRGARVVVRASADENFGSAADAGGNSIVLEVAALPEEPQTEGIGNVATTTSSSRKPSPLARGGTLDGAQAEGKAPAAATLGKVSPLVSSGKFEDPRWKNGTWDLSQFTTDGKTDWDAIIDAEVVRRKILEANPESSSNDDEVVFDTSIVPWWAWVKRFHLPEAELLNGRAAMIGYAAGWLVDAATGIGLVDQQNSFVGKILIFISVVGVLAIRKNSDVDNLRTLAQESTDYDKQWQATWKDAKDSGTSGEPS</sequence>
<reference evidence="6" key="3">
    <citation type="submission" date="2020-12" db="UniProtKB">
        <authorList>
            <consortium name="EnsemblPlants"/>
        </authorList>
    </citation>
    <scope>IDENTIFICATION</scope>
</reference>
<evidence type="ECO:0000256" key="3">
    <source>
        <dbReference type="ARBA" id="ARBA00022989"/>
    </source>
</evidence>
<evidence type="ECO:0000256" key="1">
    <source>
        <dbReference type="ARBA" id="ARBA00004141"/>
    </source>
</evidence>
<reference evidence="6 7" key="2">
    <citation type="journal article" date="2018" name="Plant J.">
        <title>The Physcomitrella patens chromosome-scale assembly reveals moss genome structure and evolution.</title>
        <authorList>
            <person name="Lang D."/>
            <person name="Ullrich K.K."/>
            <person name="Murat F."/>
            <person name="Fuchs J."/>
            <person name="Jenkins J."/>
            <person name="Haas F.B."/>
            <person name="Piednoel M."/>
            <person name="Gundlach H."/>
            <person name="Van Bel M."/>
            <person name="Meyberg R."/>
            <person name="Vives C."/>
            <person name="Morata J."/>
            <person name="Symeonidi A."/>
            <person name="Hiss M."/>
            <person name="Muchero W."/>
            <person name="Kamisugi Y."/>
            <person name="Saleh O."/>
            <person name="Blanc G."/>
            <person name="Decker E.L."/>
            <person name="van Gessel N."/>
            <person name="Grimwood J."/>
            <person name="Hayes R.D."/>
            <person name="Graham S.W."/>
            <person name="Gunter L.E."/>
            <person name="McDaniel S.F."/>
            <person name="Hoernstein S.N.W."/>
            <person name="Larsson A."/>
            <person name="Li F.W."/>
            <person name="Perroud P.F."/>
            <person name="Phillips J."/>
            <person name="Ranjan P."/>
            <person name="Rokshar D.S."/>
            <person name="Rothfels C.J."/>
            <person name="Schneider L."/>
            <person name="Shu S."/>
            <person name="Stevenson D.W."/>
            <person name="Thummler F."/>
            <person name="Tillich M."/>
            <person name="Villarreal Aguilar J.C."/>
            <person name="Widiez T."/>
            <person name="Wong G.K."/>
            <person name="Wymore A."/>
            <person name="Zhang Y."/>
            <person name="Zimmer A.D."/>
            <person name="Quatrano R.S."/>
            <person name="Mayer K.F.X."/>
            <person name="Goodstein D."/>
            <person name="Casacuberta J.M."/>
            <person name="Vandepoele K."/>
            <person name="Reski R."/>
            <person name="Cuming A.C."/>
            <person name="Tuskan G.A."/>
            <person name="Maumus F."/>
            <person name="Salse J."/>
            <person name="Schmutz J."/>
            <person name="Rensing S.A."/>
        </authorList>
    </citation>
    <scope>NUCLEOTIDE SEQUENCE [LARGE SCALE GENOMIC DNA]</scope>
    <source>
        <strain evidence="6 7">cv. Gransden 2004</strain>
    </source>
</reference>
<dbReference type="SUPFAM" id="SSF103511">
    <property type="entry name" value="Chlorophyll a-b binding protein"/>
    <property type="match status" value="1"/>
</dbReference>
<evidence type="ECO:0008006" key="8">
    <source>
        <dbReference type="Google" id="ProtNLM"/>
    </source>
</evidence>
<evidence type="ECO:0000313" key="7">
    <source>
        <dbReference type="Proteomes" id="UP000006727"/>
    </source>
</evidence>
<keyword evidence="3" id="KW-1133">Transmembrane helix</keyword>
<dbReference type="EMBL" id="ABEU02000001">
    <property type="status" value="NOT_ANNOTATED_CDS"/>
    <property type="molecule type" value="Genomic_DNA"/>
</dbReference>
<proteinExistence type="predicted"/>
<dbReference type="GO" id="GO:0009535">
    <property type="term" value="C:chloroplast thylakoid membrane"/>
    <property type="evidence" value="ECO:0000318"/>
    <property type="project" value="GO_Central"/>
</dbReference>
<dbReference type="Gramene" id="Pp3c1_26740V3.2">
    <property type="protein sequence ID" value="Pp3c1_26740V3.2"/>
    <property type="gene ID" value="Pp3c1_26740"/>
</dbReference>
<evidence type="ECO:0000313" key="6">
    <source>
        <dbReference type="EnsemblPlants" id="Pp3c1_26740V3.2"/>
    </source>
</evidence>
<dbReference type="Proteomes" id="UP000006727">
    <property type="component" value="Chromosome 1"/>
</dbReference>
<keyword evidence="4" id="KW-0472">Membrane</keyword>
<keyword evidence="2" id="KW-0812">Transmembrane</keyword>
<feature type="region of interest" description="Disordered" evidence="5">
    <location>
        <begin position="92"/>
        <end position="126"/>
    </location>
</feature>
<evidence type="ECO:0000256" key="5">
    <source>
        <dbReference type="SAM" id="MobiDB-lite"/>
    </source>
</evidence>
<dbReference type="InParanoid" id="A0A7I4FBL7"/>
<keyword evidence="7" id="KW-1185">Reference proteome</keyword>
<protein>
    <recommendedName>
        <fullName evidence="8">LHC-related protein</fullName>
    </recommendedName>
</protein>
<gene>
    <name evidence="6" type="primary">LOC112284025</name>
</gene>
<dbReference type="PANTHER" id="PTHR14154">
    <property type="entry name" value="UPF0041 BRAIN PROTEIN 44-RELATED"/>
    <property type="match status" value="1"/>
</dbReference>
<dbReference type="EnsemblPlants" id="Pp3c1_26740V3.2">
    <property type="protein sequence ID" value="Pp3c1_26740V3.2"/>
    <property type="gene ID" value="Pp3c1_26740"/>
</dbReference>
<reference evidence="6 7" key="1">
    <citation type="journal article" date="2008" name="Science">
        <title>The Physcomitrella genome reveals evolutionary insights into the conquest of land by plants.</title>
        <authorList>
            <person name="Rensing S."/>
            <person name="Lang D."/>
            <person name="Zimmer A."/>
            <person name="Terry A."/>
            <person name="Salamov A."/>
            <person name="Shapiro H."/>
            <person name="Nishiyama T."/>
            <person name="Perroud P.-F."/>
            <person name="Lindquist E."/>
            <person name="Kamisugi Y."/>
            <person name="Tanahashi T."/>
            <person name="Sakakibara K."/>
            <person name="Fujita T."/>
            <person name="Oishi K."/>
            <person name="Shin-I T."/>
            <person name="Kuroki Y."/>
            <person name="Toyoda A."/>
            <person name="Suzuki Y."/>
            <person name="Hashimoto A."/>
            <person name="Yamaguchi K."/>
            <person name="Sugano A."/>
            <person name="Kohara Y."/>
            <person name="Fujiyama A."/>
            <person name="Anterola A."/>
            <person name="Aoki S."/>
            <person name="Ashton N."/>
            <person name="Barbazuk W.B."/>
            <person name="Barker E."/>
            <person name="Bennetzen J."/>
            <person name="Bezanilla M."/>
            <person name="Blankenship R."/>
            <person name="Cho S.H."/>
            <person name="Dutcher S."/>
            <person name="Estelle M."/>
            <person name="Fawcett J.A."/>
            <person name="Gundlach H."/>
            <person name="Hanada K."/>
            <person name="Heyl A."/>
            <person name="Hicks K.A."/>
            <person name="Hugh J."/>
            <person name="Lohr M."/>
            <person name="Mayer K."/>
            <person name="Melkozernov A."/>
            <person name="Murata T."/>
            <person name="Nelson D."/>
            <person name="Pils B."/>
            <person name="Prigge M."/>
            <person name="Reiss B."/>
            <person name="Renner T."/>
            <person name="Rombauts S."/>
            <person name="Rushton P."/>
            <person name="Sanderfoot A."/>
            <person name="Schween G."/>
            <person name="Shiu S.-H."/>
            <person name="Stueber K."/>
            <person name="Theodoulou F.L."/>
            <person name="Tu H."/>
            <person name="Van de Peer Y."/>
            <person name="Verrier P.J."/>
            <person name="Waters E."/>
            <person name="Wood A."/>
            <person name="Yang L."/>
            <person name="Cove D."/>
            <person name="Cuming A."/>
            <person name="Hasebe M."/>
            <person name="Lucas S."/>
            <person name="Mishler D.B."/>
            <person name="Reski R."/>
            <person name="Grigoriev I."/>
            <person name="Quatrano R.S."/>
            <person name="Boore J.L."/>
        </authorList>
    </citation>
    <scope>NUCLEOTIDE SEQUENCE [LARGE SCALE GENOMIC DNA]</scope>
    <source>
        <strain evidence="6 7">cv. Gransden 2004</strain>
    </source>
</reference>
<accession>A0A7I4FBL7</accession>
<evidence type="ECO:0000256" key="2">
    <source>
        <dbReference type="ARBA" id="ARBA00022692"/>
    </source>
</evidence>